<name>S3DVN9_GLAL2</name>
<evidence type="ECO:0000313" key="4">
    <source>
        <dbReference type="Proteomes" id="UP000016922"/>
    </source>
</evidence>
<dbReference type="Pfam" id="PF04909">
    <property type="entry name" value="Amidohydro_2"/>
    <property type="match status" value="1"/>
</dbReference>
<organism evidence="3 4">
    <name type="scientific">Glarea lozoyensis (strain ATCC 20868 / MF5171)</name>
    <dbReference type="NCBI Taxonomy" id="1116229"/>
    <lineage>
        <taxon>Eukaryota</taxon>
        <taxon>Fungi</taxon>
        <taxon>Dikarya</taxon>
        <taxon>Ascomycota</taxon>
        <taxon>Pezizomycotina</taxon>
        <taxon>Leotiomycetes</taxon>
        <taxon>Helotiales</taxon>
        <taxon>Helotiaceae</taxon>
        <taxon>Glarea</taxon>
    </lineage>
</organism>
<sequence>MTDPKPYPIIDSHIHLYPSSEISQLAWNTDTTSPLHTQHSIDEYKTATDTPSNFEGFIFLETDRINDLSKGAEGWEYPIREIEFLRRIIEDEPREGEGHGKGDGKKCLGIVPWAPLPAGEDGMREYTELLKKRVGEKTWDRVRGYRYLVQDKPKGTMLSDGFIEGLKWMGKEGLVFDLGVDQHSGGKWQLEEAVEMIGRAYEGVEDENRVRIVINHLCKPNLEIYNPTDPSFLTWRNAITQLAKFPHTYMKLSGCFSEMPPALKNASVIDICIALQPYLAVILGVFGPSRVMFGSDWPVCTVGVESEEGAWVKWKQVVQKFCWLTSLGDEEQIWIWSGTAIKAYGIKDLV</sequence>
<dbReference type="EMBL" id="KE145363">
    <property type="protein sequence ID" value="EPE30463.1"/>
    <property type="molecule type" value="Genomic_DNA"/>
</dbReference>
<dbReference type="InterPro" id="IPR032466">
    <property type="entry name" value="Metal_Hydrolase"/>
</dbReference>
<dbReference type="OrthoDB" id="2135488at2759"/>
<dbReference type="InterPro" id="IPR006680">
    <property type="entry name" value="Amidohydro-rel"/>
</dbReference>
<keyword evidence="3" id="KW-0378">Hydrolase</keyword>
<evidence type="ECO:0000313" key="3">
    <source>
        <dbReference type="EMBL" id="EPE30463.1"/>
    </source>
</evidence>
<dbReference type="RefSeq" id="XP_008081874.1">
    <property type="nucleotide sequence ID" value="XM_008083683.1"/>
</dbReference>
<dbReference type="InterPro" id="IPR052350">
    <property type="entry name" value="Metallo-dep_Lactonases"/>
</dbReference>
<reference evidence="3 4" key="1">
    <citation type="journal article" date="2013" name="BMC Genomics">
        <title>Genomics-driven discovery of the pneumocandin biosynthetic gene cluster in the fungus Glarea lozoyensis.</title>
        <authorList>
            <person name="Chen L."/>
            <person name="Yue Q."/>
            <person name="Zhang X."/>
            <person name="Xiang M."/>
            <person name="Wang C."/>
            <person name="Li S."/>
            <person name="Che Y."/>
            <person name="Ortiz-Lopez F.J."/>
            <person name="Bills G.F."/>
            <person name="Liu X."/>
            <person name="An Z."/>
        </authorList>
    </citation>
    <scope>NUCLEOTIDE SEQUENCE [LARGE SCALE GENOMIC DNA]</scope>
    <source>
        <strain evidence="4">ATCC 20868 / MF5171</strain>
    </source>
</reference>
<dbReference type="STRING" id="1116229.S3DVN9"/>
<dbReference type="OMA" id="IAWRTAM"/>
<dbReference type="AlphaFoldDB" id="S3DVN9"/>
<dbReference type="Gene3D" id="3.20.20.140">
    <property type="entry name" value="Metal-dependent hydrolases"/>
    <property type="match status" value="1"/>
</dbReference>
<comment type="similarity">
    <text evidence="1">Belongs to the metallo-dependent hydrolases superfamily.</text>
</comment>
<dbReference type="GeneID" id="19462485"/>
<dbReference type="PANTHER" id="PTHR43569">
    <property type="entry name" value="AMIDOHYDROLASE"/>
    <property type="match status" value="1"/>
</dbReference>
<evidence type="ECO:0000259" key="2">
    <source>
        <dbReference type="Pfam" id="PF04909"/>
    </source>
</evidence>
<feature type="domain" description="Amidohydrolase-related" evidence="2">
    <location>
        <begin position="163"/>
        <end position="346"/>
    </location>
</feature>
<protein>
    <submittedName>
        <fullName evidence="3">Metallo-dependent hydrolase</fullName>
    </submittedName>
</protein>
<dbReference type="HOGENOM" id="CLU_044590_1_0_1"/>
<dbReference type="eggNOG" id="ENOG502RZT7">
    <property type="taxonomic scope" value="Eukaryota"/>
</dbReference>
<dbReference type="GO" id="GO:0016787">
    <property type="term" value="F:hydrolase activity"/>
    <property type="evidence" value="ECO:0007669"/>
    <property type="project" value="UniProtKB-KW"/>
</dbReference>
<keyword evidence="4" id="KW-1185">Reference proteome</keyword>
<accession>S3DVN9</accession>
<dbReference type="PANTHER" id="PTHR43569:SF2">
    <property type="entry name" value="AMIDOHYDROLASE-RELATED DOMAIN-CONTAINING PROTEIN"/>
    <property type="match status" value="1"/>
</dbReference>
<evidence type="ECO:0000256" key="1">
    <source>
        <dbReference type="ARBA" id="ARBA00038310"/>
    </source>
</evidence>
<gene>
    <name evidence="3" type="ORF">GLAREA_03430</name>
</gene>
<dbReference type="KEGG" id="glz:GLAREA_03430"/>
<dbReference type="Proteomes" id="UP000016922">
    <property type="component" value="Unassembled WGS sequence"/>
</dbReference>
<dbReference type="SUPFAM" id="SSF51556">
    <property type="entry name" value="Metallo-dependent hydrolases"/>
    <property type="match status" value="1"/>
</dbReference>
<proteinExistence type="inferred from homology"/>